<proteinExistence type="predicted"/>
<sequence>MIGNFPSVELRCPFGEPLMRQQLPYVQNRYKYVAHLRGVGSNIPHQYDKKHTSMVFVCLNAVSKPRHRCPTGKALPLQPVPVCNSTTYPLSTHFCHLKATVISAFTACCPRSCMNNTNYTSTLCASRPTDAINL</sequence>
<protein>
    <submittedName>
        <fullName evidence="1">Uncharacterized protein</fullName>
    </submittedName>
</protein>
<keyword evidence="2" id="KW-1185">Reference proteome</keyword>
<name>A0A0V1AG59_9BILA</name>
<dbReference type="AlphaFoldDB" id="A0A0V1AG59"/>
<accession>A0A0V1AG59</accession>
<comment type="caution">
    <text evidence="1">The sequence shown here is derived from an EMBL/GenBank/DDBJ whole genome shotgun (WGS) entry which is preliminary data.</text>
</comment>
<dbReference type="Proteomes" id="UP000054783">
    <property type="component" value="Unassembled WGS sequence"/>
</dbReference>
<organism evidence="1 2">
    <name type="scientific">Trichinella patagoniensis</name>
    <dbReference type="NCBI Taxonomy" id="990121"/>
    <lineage>
        <taxon>Eukaryota</taxon>
        <taxon>Metazoa</taxon>
        <taxon>Ecdysozoa</taxon>
        <taxon>Nematoda</taxon>
        <taxon>Enoplea</taxon>
        <taxon>Dorylaimia</taxon>
        <taxon>Trichinellida</taxon>
        <taxon>Trichinellidae</taxon>
        <taxon>Trichinella</taxon>
    </lineage>
</organism>
<evidence type="ECO:0000313" key="2">
    <source>
        <dbReference type="Proteomes" id="UP000054783"/>
    </source>
</evidence>
<dbReference type="EMBL" id="JYDQ01000001">
    <property type="protein sequence ID" value="KRY23832.1"/>
    <property type="molecule type" value="Genomic_DNA"/>
</dbReference>
<reference evidence="1 2" key="1">
    <citation type="submission" date="2015-01" db="EMBL/GenBank/DDBJ databases">
        <title>Evolution of Trichinella species and genotypes.</title>
        <authorList>
            <person name="Korhonen P.K."/>
            <person name="Edoardo P."/>
            <person name="Giuseppe L.R."/>
            <person name="Gasser R.B."/>
        </authorList>
    </citation>
    <scope>NUCLEOTIDE SEQUENCE [LARGE SCALE GENOMIC DNA]</scope>
    <source>
        <strain evidence="1">ISS2496</strain>
    </source>
</reference>
<gene>
    <name evidence="1" type="ORF">T12_1197</name>
</gene>
<evidence type="ECO:0000313" key="1">
    <source>
        <dbReference type="EMBL" id="KRY23832.1"/>
    </source>
</evidence>
<dbReference type="OrthoDB" id="5919997at2759"/>